<keyword evidence="1" id="KW-1133">Transmembrane helix</keyword>
<protein>
    <submittedName>
        <fullName evidence="2">Uncharacterized protein</fullName>
    </submittedName>
</protein>
<accession>A0A2M8W645</accession>
<evidence type="ECO:0000313" key="3">
    <source>
        <dbReference type="Proteomes" id="UP000228531"/>
    </source>
</evidence>
<sequence>MLFDGELIPLLTMLAMSATTGAMFYFNYCDVTVRFDRRADQISVTRWSMRDRSEEHFALSDMTDISFETAFDNDVGKVVVSFIDASGPTMLAALRHLPIRRHDGTIKLLVKDMRDWAGLAA</sequence>
<feature type="transmembrane region" description="Helical" evidence="1">
    <location>
        <begin position="7"/>
        <end position="28"/>
    </location>
</feature>
<reference evidence="2 3" key="1">
    <citation type="submission" date="2017-11" db="EMBL/GenBank/DDBJ databases">
        <title>Genomic Encyclopedia of Archaeal and Bacterial Type Strains, Phase II (KMG-II): From Individual Species to Whole Genera.</title>
        <authorList>
            <person name="Goeker M."/>
        </authorList>
    </citation>
    <scope>NUCLEOTIDE SEQUENCE [LARGE SCALE GENOMIC DNA]</scope>
    <source>
        <strain evidence="2 3">DSM 29128</strain>
    </source>
</reference>
<organism evidence="2 3">
    <name type="scientific">Yoonia maricola</name>
    <dbReference type="NCBI Taxonomy" id="420999"/>
    <lineage>
        <taxon>Bacteria</taxon>
        <taxon>Pseudomonadati</taxon>
        <taxon>Pseudomonadota</taxon>
        <taxon>Alphaproteobacteria</taxon>
        <taxon>Rhodobacterales</taxon>
        <taxon>Paracoccaceae</taxon>
        <taxon>Yoonia</taxon>
    </lineage>
</organism>
<dbReference type="AlphaFoldDB" id="A0A2M8W645"/>
<comment type="caution">
    <text evidence="2">The sequence shown here is derived from an EMBL/GenBank/DDBJ whole genome shotgun (WGS) entry which is preliminary data.</text>
</comment>
<keyword evidence="1" id="KW-0812">Transmembrane</keyword>
<dbReference type="Proteomes" id="UP000228531">
    <property type="component" value="Unassembled WGS sequence"/>
</dbReference>
<gene>
    <name evidence="2" type="ORF">BC777_2765</name>
</gene>
<keyword evidence="1" id="KW-0472">Membrane</keyword>
<keyword evidence="3" id="KW-1185">Reference proteome</keyword>
<evidence type="ECO:0000313" key="2">
    <source>
        <dbReference type="EMBL" id="PJI86396.1"/>
    </source>
</evidence>
<proteinExistence type="predicted"/>
<dbReference type="EMBL" id="PGTY01000002">
    <property type="protein sequence ID" value="PJI86396.1"/>
    <property type="molecule type" value="Genomic_DNA"/>
</dbReference>
<name>A0A2M8W645_9RHOB</name>
<evidence type="ECO:0000256" key="1">
    <source>
        <dbReference type="SAM" id="Phobius"/>
    </source>
</evidence>